<dbReference type="OrthoDB" id="205623at2759"/>
<keyword evidence="2" id="KW-0808">Transferase</keyword>
<evidence type="ECO:0000256" key="1">
    <source>
        <dbReference type="ARBA" id="ARBA00005771"/>
    </source>
</evidence>
<evidence type="ECO:0000313" key="3">
    <source>
        <dbReference type="EMBL" id="CAH1787612.1"/>
    </source>
</evidence>
<protein>
    <submittedName>
        <fullName evidence="3">Uncharacterized protein</fullName>
    </submittedName>
</protein>
<dbReference type="InterPro" id="IPR000863">
    <property type="entry name" value="Sulfotransferase_dom"/>
</dbReference>
<proteinExistence type="inferred from homology"/>
<name>A0A8J1YCY3_OWEFU</name>
<dbReference type="Proteomes" id="UP000749559">
    <property type="component" value="Unassembled WGS sequence"/>
</dbReference>
<dbReference type="SUPFAM" id="SSF52540">
    <property type="entry name" value="P-loop containing nucleoside triphosphate hydrolases"/>
    <property type="match status" value="1"/>
</dbReference>
<dbReference type="AlphaFoldDB" id="A0A8J1YCY3"/>
<comment type="caution">
    <text evidence="3">The sequence shown here is derived from an EMBL/GenBank/DDBJ whole genome shotgun (WGS) entry which is preliminary data.</text>
</comment>
<dbReference type="Pfam" id="PF00685">
    <property type="entry name" value="Sulfotransfer_1"/>
    <property type="match status" value="1"/>
</dbReference>
<gene>
    <name evidence="3" type="ORF">OFUS_LOCUS13269</name>
</gene>
<dbReference type="Gene3D" id="3.40.50.300">
    <property type="entry name" value="P-loop containing nucleotide triphosphate hydrolases"/>
    <property type="match status" value="1"/>
</dbReference>
<organism evidence="3 4">
    <name type="scientific">Owenia fusiformis</name>
    <name type="common">Polychaete worm</name>
    <dbReference type="NCBI Taxonomy" id="6347"/>
    <lineage>
        <taxon>Eukaryota</taxon>
        <taxon>Metazoa</taxon>
        <taxon>Spiralia</taxon>
        <taxon>Lophotrochozoa</taxon>
        <taxon>Annelida</taxon>
        <taxon>Polychaeta</taxon>
        <taxon>Sedentaria</taxon>
        <taxon>Canalipalpata</taxon>
        <taxon>Sabellida</taxon>
        <taxon>Oweniida</taxon>
        <taxon>Oweniidae</taxon>
        <taxon>Owenia</taxon>
    </lineage>
</organism>
<dbReference type="EMBL" id="CAIIXF020000006">
    <property type="protein sequence ID" value="CAH1787612.1"/>
    <property type="molecule type" value="Genomic_DNA"/>
</dbReference>
<evidence type="ECO:0000256" key="2">
    <source>
        <dbReference type="ARBA" id="ARBA00022679"/>
    </source>
</evidence>
<comment type="similarity">
    <text evidence="1">Belongs to the sulfotransferase 1 family.</text>
</comment>
<accession>A0A8J1YCY3</accession>
<dbReference type="InterPro" id="IPR027417">
    <property type="entry name" value="P-loop_NTPase"/>
</dbReference>
<sequence length="318" mass="36710">MDEKRMKQFGFKIINGCLFHSQAHFDTLEKIHTLPMREDDIVISSYPRSGTHWVGSMVHLILHSDDLHAANNVHVHDRFTWLDIPKQMLSGEIGLKDVNKQHGNFQFDTFTSLPSPRIFVSHLGYPFMPRGITDGTCKLVVVMRNPKSVLCSISHMFKSFQGGAEVSEADFRTLDNILDDNLTQQNDRFVYGTWFNHLSGFWAQKDHLKVLFIKYEDMVNDLAESVTKTAEFLEKDLTEAEKDNIVEHLTFNKMRNNPKTGKVFETIKERSGHDNSAGHMRKGVIDDWKDNLTVSQSERIDSFLQDKIQKLGLEFQYE</sequence>
<dbReference type="PANTHER" id="PTHR11783">
    <property type="entry name" value="SULFOTRANSFERASE SULT"/>
    <property type="match status" value="1"/>
</dbReference>
<keyword evidence="4" id="KW-1185">Reference proteome</keyword>
<evidence type="ECO:0000313" key="4">
    <source>
        <dbReference type="Proteomes" id="UP000749559"/>
    </source>
</evidence>
<dbReference type="GO" id="GO:0008146">
    <property type="term" value="F:sulfotransferase activity"/>
    <property type="evidence" value="ECO:0007669"/>
    <property type="project" value="InterPro"/>
</dbReference>
<reference evidence="3" key="1">
    <citation type="submission" date="2022-03" db="EMBL/GenBank/DDBJ databases">
        <authorList>
            <person name="Martin C."/>
        </authorList>
    </citation>
    <scope>NUCLEOTIDE SEQUENCE</scope>
</reference>